<evidence type="ECO:0000313" key="1">
    <source>
        <dbReference type="EMBL" id="SUO96344.1"/>
    </source>
</evidence>
<dbReference type="AlphaFoldDB" id="A0A380MVY6"/>
<organism evidence="1 2">
    <name type="scientific">Suttonella ornithocola</name>
    <dbReference type="NCBI Taxonomy" id="279832"/>
    <lineage>
        <taxon>Bacteria</taxon>
        <taxon>Pseudomonadati</taxon>
        <taxon>Pseudomonadota</taxon>
        <taxon>Gammaproteobacteria</taxon>
        <taxon>Cardiobacteriales</taxon>
        <taxon>Cardiobacteriaceae</taxon>
        <taxon>Suttonella</taxon>
    </lineage>
</organism>
<dbReference type="RefSeq" id="WP_072577170.1">
    <property type="nucleotide sequence ID" value="NZ_LWHB01000139.1"/>
</dbReference>
<accession>A0A380MVY6</accession>
<dbReference type="EMBL" id="UHIC01000001">
    <property type="protein sequence ID" value="SUO96344.1"/>
    <property type="molecule type" value="Genomic_DNA"/>
</dbReference>
<proteinExistence type="predicted"/>
<reference evidence="1 2" key="1">
    <citation type="submission" date="2018-06" db="EMBL/GenBank/DDBJ databases">
        <authorList>
            <consortium name="Pathogen Informatics"/>
            <person name="Doyle S."/>
        </authorList>
    </citation>
    <scope>NUCLEOTIDE SEQUENCE [LARGE SCALE GENOMIC DNA]</scope>
    <source>
        <strain evidence="1 2">NCTC13337</strain>
    </source>
</reference>
<keyword evidence="2" id="KW-1185">Reference proteome</keyword>
<name>A0A380MVY6_9GAMM</name>
<gene>
    <name evidence="1" type="ORF">NCTC13337_01817</name>
</gene>
<dbReference type="Proteomes" id="UP000254601">
    <property type="component" value="Unassembled WGS sequence"/>
</dbReference>
<evidence type="ECO:0000313" key="2">
    <source>
        <dbReference type="Proteomes" id="UP000254601"/>
    </source>
</evidence>
<sequence>MFRITFIVQSLETGEFLTAVDGEVCFTYDLTKAYQFSTVNDAINHARIIENDLEHVSIFHQIVL</sequence>
<protein>
    <submittedName>
        <fullName evidence="1">Uncharacterized protein</fullName>
    </submittedName>
</protein>